<dbReference type="Gene3D" id="1.20.120.20">
    <property type="entry name" value="Apolipoprotein"/>
    <property type="match status" value="1"/>
</dbReference>
<evidence type="ECO:0000313" key="3">
    <source>
        <dbReference type="EMBL" id="TXD91340.1"/>
    </source>
</evidence>
<feature type="transmembrane region" description="Helical" evidence="2">
    <location>
        <begin position="6"/>
        <end position="26"/>
    </location>
</feature>
<dbReference type="EMBL" id="VORO01000001">
    <property type="protein sequence ID" value="TXD91340.1"/>
    <property type="molecule type" value="Genomic_DNA"/>
</dbReference>
<evidence type="ECO:0000256" key="1">
    <source>
        <dbReference type="SAM" id="Coils"/>
    </source>
</evidence>
<keyword evidence="2" id="KW-0472">Membrane</keyword>
<name>A0A5C6ZRX5_9FLAO</name>
<accession>A0A5C6ZRX5</accession>
<feature type="coiled-coil region" evidence="1">
    <location>
        <begin position="82"/>
        <end position="116"/>
    </location>
</feature>
<organism evidence="3 4">
    <name type="scientific">Subsaximicrobium wynnwilliamsii</name>
    <dbReference type="NCBI Taxonomy" id="291179"/>
    <lineage>
        <taxon>Bacteria</taxon>
        <taxon>Pseudomonadati</taxon>
        <taxon>Bacteroidota</taxon>
        <taxon>Flavobacteriia</taxon>
        <taxon>Flavobacteriales</taxon>
        <taxon>Flavobacteriaceae</taxon>
        <taxon>Subsaximicrobium</taxon>
    </lineage>
</organism>
<gene>
    <name evidence="3" type="ORF">ESY86_01290</name>
</gene>
<comment type="caution">
    <text evidence="3">The sequence shown here is derived from an EMBL/GenBank/DDBJ whole genome shotgun (WGS) entry which is preliminary data.</text>
</comment>
<sequence>MGKESSALLGILAGTAIGATLGILFAPDKGVNTRNKIAEETAHAKDKITERATHLKDNVVNTWASSKATLDEKVESIVTDASHKADDVISTLESKLSQLKEKNKNLQKDKNFQKTV</sequence>
<dbReference type="OrthoDB" id="676025at2"/>
<dbReference type="Pfam" id="PF12732">
    <property type="entry name" value="YtxH"/>
    <property type="match status" value="1"/>
</dbReference>
<dbReference type="Proteomes" id="UP000321578">
    <property type="component" value="Unassembled WGS sequence"/>
</dbReference>
<evidence type="ECO:0000313" key="4">
    <source>
        <dbReference type="Proteomes" id="UP000321578"/>
    </source>
</evidence>
<dbReference type="InterPro" id="IPR024623">
    <property type="entry name" value="YtxH"/>
</dbReference>
<keyword evidence="1" id="KW-0175">Coiled coil</keyword>
<keyword evidence="2" id="KW-0812">Transmembrane</keyword>
<reference evidence="3 4" key="1">
    <citation type="submission" date="2019-08" db="EMBL/GenBank/DDBJ databases">
        <title>Genomes of Subsaximicrobium wynnwilliamsii strains.</title>
        <authorList>
            <person name="Bowman J.P."/>
        </authorList>
    </citation>
    <scope>NUCLEOTIDE SEQUENCE [LARGE SCALE GENOMIC DNA]</scope>
    <source>
        <strain evidence="3 4">2-80-2</strain>
    </source>
</reference>
<protein>
    <submittedName>
        <fullName evidence="3">YtxH domain-containing protein</fullName>
    </submittedName>
</protein>
<dbReference type="SUPFAM" id="SSF58113">
    <property type="entry name" value="Apolipoprotein A-I"/>
    <property type="match status" value="1"/>
</dbReference>
<dbReference type="PANTHER" id="PTHR35792">
    <property type="entry name" value="GENERAL STRESS PROTEIN"/>
    <property type="match status" value="1"/>
</dbReference>
<keyword evidence="4" id="KW-1185">Reference proteome</keyword>
<dbReference type="AlphaFoldDB" id="A0A5C6ZRX5"/>
<keyword evidence="2" id="KW-1133">Transmembrane helix</keyword>
<dbReference type="PANTHER" id="PTHR35792:SF2">
    <property type="entry name" value="GENERAL STRESS PROTEIN"/>
    <property type="match status" value="1"/>
</dbReference>
<dbReference type="RefSeq" id="WP_147084801.1">
    <property type="nucleotide sequence ID" value="NZ_VORM01000003.1"/>
</dbReference>
<proteinExistence type="predicted"/>
<dbReference type="InterPro" id="IPR052928">
    <property type="entry name" value="Desiccation-related_membrane"/>
</dbReference>
<evidence type="ECO:0000256" key="2">
    <source>
        <dbReference type="SAM" id="Phobius"/>
    </source>
</evidence>